<feature type="compositionally biased region" description="Low complexity" evidence="1">
    <location>
        <begin position="409"/>
        <end position="420"/>
    </location>
</feature>
<dbReference type="PANTHER" id="PTHR40430">
    <property type="entry name" value="T. BRUCEI SPP.-SPECIFIC PROTEIN"/>
    <property type="match status" value="1"/>
</dbReference>
<feature type="compositionally biased region" description="Low complexity" evidence="1">
    <location>
        <begin position="454"/>
        <end position="469"/>
    </location>
</feature>
<dbReference type="EMBL" id="BRXU01000001">
    <property type="protein sequence ID" value="GLC48328.1"/>
    <property type="molecule type" value="Genomic_DNA"/>
</dbReference>
<feature type="compositionally biased region" description="Gly residues" evidence="1">
    <location>
        <begin position="397"/>
        <end position="408"/>
    </location>
</feature>
<evidence type="ECO:0000313" key="3">
    <source>
        <dbReference type="Proteomes" id="UP001165080"/>
    </source>
</evidence>
<feature type="compositionally biased region" description="Basic and acidic residues" evidence="1">
    <location>
        <begin position="240"/>
        <end position="250"/>
    </location>
</feature>
<feature type="compositionally biased region" description="Polar residues" evidence="1">
    <location>
        <begin position="168"/>
        <end position="180"/>
    </location>
</feature>
<evidence type="ECO:0000313" key="2">
    <source>
        <dbReference type="EMBL" id="GLC48328.1"/>
    </source>
</evidence>
<dbReference type="PANTHER" id="PTHR40430:SF1">
    <property type="entry name" value="T. BRUCEI SPP.-SPECIFIC PROTEIN"/>
    <property type="match status" value="1"/>
</dbReference>
<sequence>MTMEDGDEQINRGKIEGSVGTASGRVSFEDSEASDARKASKGVPLVGVADGGDIASPSLAGDRSNVNVATSAGVGGAIDDVESLRNAAGEASVPDRGADLDAAAGEASSELPVGTGGGDSSRGGSLSSVAAAGLGASGYADGEGAEGAAAAAAEGAAQLDDARPDAESPQSQQLPATTVTEEVPDGAQLMGEPSASAESEAPAIAPAEASGVYNGADGGTEGSAGGGAEGSADNGAADGIDSRADRRDGDAAGGGYGAADGGSLPGPDDAAPLGEELGSAADDVPGSVDGPEARNGVSAGAEAEAEVVAVDALSAGGNSAEQPDAAGGEAADGDAPRAAASLDDAARLDGGASAAAASSSGGSSGSGGGDGVTGDMRPSASSLGASDGRTSARRSGEGAGTDGGGGGAAADAAAEAPAAAVRPPSAGSDAAELPSARGGRRSSYVSPQYDTFERSASTLSSGSRRAGGAVSVVPSTVLISAVESAAQSAAPSAAPSMSPLAGASVAGASERPPTGVSSSTSRPGSAARRGSAAGSPVVSRPGSAKPRQSSETTAALPNGSGGGAPPEAAAASSSPSSSLRPSGTASTGAASTVRQGSVAYAWRASSAGGDSAAAAAATAAAAVAAARPGSAEDAAATPRASGLSRNASLSSETSNVARRISGSAVVQQGDDGGGLAAAMVSAAATPPLLPPVASQPDASSSSVYGSTTDRTNVLLYSSAGELRRPASQGAVVSGPPNPLPPLPPSASSGLLLAVERSKPRSVVSAPAGDIRSVSGGAAGSASGGAGGAAAPGTIPAVRPHPPMHLFQTHVQPKGPLDECTTQAASQHVRTVWSTSNICGIRSLPNALSPDFRDRLYEELVQAAHRDRTFTAPSHKAQLSYGLEGGPLGMPLSVGQKQVARINPLAGMFTQYEYLPSEYDRVKLTGKFDRLKHKLAQTSPNEFVVRAPPAALHGAPAFSEFTYATDPTDAYTACLHADADLGRSK</sequence>
<gene>
    <name evidence="2" type="primary">PLEST000878</name>
    <name evidence="2" type="ORF">PLESTB_000084100</name>
</gene>
<feature type="compositionally biased region" description="Low complexity" evidence="1">
    <location>
        <begin position="230"/>
        <end position="239"/>
    </location>
</feature>
<feature type="compositionally biased region" description="Low complexity" evidence="1">
    <location>
        <begin position="336"/>
        <end position="361"/>
    </location>
</feature>
<feature type="compositionally biased region" description="Polar residues" evidence="1">
    <location>
        <begin position="546"/>
        <end position="555"/>
    </location>
</feature>
<reference evidence="2 3" key="1">
    <citation type="journal article" date="2023" name="Commun. Biol.">
        <title>Reorganization of the ancestral sex-determining regions during the evolution of trioecy in Pleodorina starrii.</title>
        <authorList>
            <person name="Takahashi K."/>
            <person name="Suzuki S."/>
            <person name="Kawai-Toyooka H."/>
            <person name="Yamamoto K."/>
            <person name="Hamaji T."/>
            <person name="Ootsuki R."/>
            <person name="Yamaguchi H."/>
            <person name="Kawachi M."/>
            <person name="Higashiyama T."/>
            <person name="Nozaki H."/>
        </authorList>
    </citation>
    <scope>NUCLEOTIDE SEQUENCE [LARGE SCALE GENOMIC DNA]</scope>
    <source>
        <strain evidence="2 3">NIES-4479</strain>
    </source>
</reference>
<feature type="compositionally biased region" description="Low complexity" evidence="1">
    <location>
        <begin position="565"/>
        <end position="586"/>
    </location>
</feature>
<feature type="region of interest" description="Disordered" evidence="1">
    <location>
        <begin position="761"/>
        <end position="795"/>
    </location>
</feature>
<accession>A0A9W6EWT6</accession>
<feature type="compositionally biased region" description="Gly residues" evidence="1">
    <location>
        <begin position="251"/>
        <end position="264"/>
    </location>
</feature>
<feature type="compositionally biased region" description="Low complexity" evidence="1">
    <location>
        <begin position="192"/>
        <end position="210"/>
    </location>
</feature>
<protein>
    <submittedName>
        <fullName evidence="2">Uncharacterized protein</fullName>
    </submittedName>
</protein>
<evidence type="ECO:0000256" key="1">
    <source>
        <dbReference type="SAM" id="MobiDB-lite"/>
    </source>
</evidence>
<feature type="compositionally biased region" description="Polar residues" evidence="1">
    <location>
        <begin position="643"/>
        <end position="655"/>
    </location>
</feature>
<dbReference type="AlphaFoldDB" id="A0A9W6EWT6"/>
<organism evidence="2 3">
    <name type="scientific">Pleodorina starrii</name>
    <dbReference type="NCBI Taxonomy" id="330485"/>
    <lineage>
        <taxon>Eukaryota</taxon>
        <taxon>Viridiplantae</taxon>
        <taxon>Chlorophyta</taxon>
        <taxon>core chlorophytes</taxon>
        <taxon>Chlorophyceae</taxon>
        <taxon>CS clade</taxon>
        <taxon>Chlamydomonadales</taxon>
        <taxon>Volvocaceae</taxon>
        <taxon>Pleodorina</taxon>
    </lineage>
</organism>
<dbReference type="Proteomes" id="UP001165080">
    <property type="component" value="Unassembled WGS sequence"/>
</dbReference>
<feature type="region of interest" description="Disordered" evidence="1">
    <location>
        <begin position="86"/>
        <end position="469"/>
    </location>
</feature>
<feature type="compositionally biased region" description="Gly residues" evidence="1">
    <location>
        <begin position="216"/>
        <end position="229"/>
    </location>
</feature>
<feature type="region of interest" description="Disordered" evidence="1">
    <location>
        <begin position="628"/>
        <end position="655"/>
    </location>
</feature>
<feature type="compositionally biased region" description="Low complexity" evidence="1">
    <location>
        <begin position="484"/>
        <end position="504"/>
    </location>
</feature>
<feature type="compositionally biased region" description="Gly residues" evidence="1">
    <location>
        <begin position="362"/>
        <end position="372"/>
    </location>
</feature>
<keyword evidence="3" id="KW-1185">Reference proteome</keyword>
<feature type="region of interest" description="Disordered" evidence="1">
    <location>
        <begin position="1"/>
        <end position="65"/>
    </location>
</feature>
<feature type="region of interest" description="Disordered" evidence="1">
    <location>
        <begin position="484"/>
        <end position="593"/>
    </location>
</feature>
<comment type="caution">
    <text evidence="2">The sequence shown here is derived from an EMBL/GenBank/DDBJ whole genome shotgun (WGS) entry which is preliminary data.</text>
</comment>
<feature type="compositionally biased region" description="Low complexity" evidence="1">
    <location>
        <begin position="122"/>
        <end position="157"/>
    </location>
</feature>
<proteinExistence type="predicted"/>
<feature type="compositionally biased region" description="Low complexity" evidence="1">
    <location>
        <begin position="511"/>
        <end position="537"/>
    </location>
</feature>
<feature type="compositionally biased region" description="Low complexity" evidence="1">
    <location>
        <begin position="296"/>
        <end position="329"/>
    </location>
</feature>
<feature type="compositionally biased region" description="Gly residues" evidence="1">
    <location>
        <begin position="776"/>
        <end position="789"/>
    </location>
</feature>
<name>A0A9W6EWT6_9CHLO</name>